<feature type="region of interest" description="Disordered" evidence="5">
    <location>
        <begin position="416"/>
        <end position="435"/>
    </location>
</feature>
<feature type="compositionally biased region" description="Polar residues" evidence="5">
    <location>
        <begin position="237"/>
        <end position="275"/>
    </location>
</feature>
<feature type="transmembrane region" description="Helical" evidence="6">
    <location>
        <begin position="190"/>
        <end position="211"/>
    </location>
</feature>
<keyword evidence="4 6" id="KW-0472">Membrane</keyword>
<gene>
    <name evidence="9" type="primary">shisa7b</name>
</gene>
<feature type="region of interest" description="Disordered" evidence="5">
    <location>
        <begin position="237"/>
        <end position="287"/>
    </location>
</feature>
<dbReference type="PANTHER" id="PTHR31774:SF2">
    <property type="entry name" value="PROTEIN SHISA-7"/>
    <property type="match status" value="1"/>
</dbReference>
<proteinExistence type="predicted"/>
<evidence type="ECO:0000256" key="2">
    <source>
        <dbReference type="ARBA" id="ARBA00022692"/>
    </source>
</evidence>
<organism evidence="9 10">
    <name type="scientific">Sinocyclocheilus rhinocerous</name>
    <dbReference type="NCBI Taxonomy" id="307959"/>
    <lineage>
        <taxon>Eukaryota</taxon>
        <taxon>Metazoa</taxon>
        <taxon>Chordata</taxon>
        <taxon>Craniata</taxon>
        <taxon>Vertebrata</taxon>
        <taxon>Euteleostomi</taxon>
        <taxon>Actinopterygii</taxon>
        <taxon>Neopterygii</taxon>
        <taxon>Teleostei</taxon>
        <taxon>Ostariophysi</taxon>
        <taxon>Cypriniformes</taxon>
        <taxon>Cyprinidae</taxon>
        <taxon>Cyprininae</taxon>
        <taxon>Sinocyclocheilus</taxon>
    </lineage>
</organism>
<comment type="subcellular location">
    <subcellularLocation>
        <location evidence="1">Membrane</location>
    </subcellularLocation>
</comment>
<dbReference type="Pfam" id="PF13908">
    <property type="entry name" value="Shisa_N"/>
    <property type="match status" value="1"/>
</dbReference>
<keyword evidence="3 6" id="KW-1133">Transmembrane helix</keyword>
<evidence type="ECO:0000256" key="6">
    <source>
        <dbReference type="SAM" id="Phobius"/>
    </source>
</evidence>
<dbReference type="InterPro" id="IPR053891">
    <property type="entry name" value="Shisa_N"/>
</dbReference>
<protein>
    <submittedName>
        <fullName evidence="9">Protein shisa-6 homolog</fullName>
    </submittedName>
</protein>
<evidence type="ECO:0000313" key="10">
    <source>
        <dbReference type="Proteomes" id="UP000472270"/>
    </source>
</evidence>
<feature type="signal peptide" evidence="7">
    <location>
        <begin position="1"/>
        <end position="17"/>
    </location>
</feature>
<feature type="compositionally biased region" description="Polar residues" evidence="5">
    <location>
        <begin position="416"/>
        <end position="432"/>
    </location>
</feature>
<evidence type="ECO:0000256" key="7">
    <source>
        <dbReference type="SAM" id="SignalP"/>
    </source>
</evidence>
<dbReference type="PANTHER" id="PTHR31774">
    <property type="entry name" value="PROTEIN SHISA-9-RELATED"/>
    <property type="match status" value="1"/>
</dbReference>
<dbReference type="AlphaFoldDB" id="A0A673IJ80"/>
<reference evidence="9" key="1">
    <citation type="submission" date="2025-08" db="UniProtKB">
        <authorList>
            <consortium name="Ensembl"/>
        </authorList>
    </citation>
    <scope>IDENTIFICATION</scope>
</reference>
<dbReference type="GO" id="GO:0032281">
    <property type="term" value="C:AMPA glutamate receptor complex"/>
    <property type="evidence" value="ECO:0007669"/>
    <property type="project" value="TreeGrafter"/>
</dbReference>
<accession>A0A673IJ80</accession>
<name>A0A673IJ80_9TELE</name>
<reference evidence="9" key="2">
    <citation type="submission" date="2025-09" db="UniProtKB">
        <authorList>
            <consortium name="Ensembl"/>
        </authorList>
    </citation>
    <scope>IDENTIFICATION</scope>
</reference>
<feature type="region of interest" description="Disordered" evidence="5">
    <location>
        <begin position="555"/>
        <end position="577"/>
    </location>
</feature>
<keyword evidence="7" id="KW-0732">Signal</keyword>
<keyword evidence="2 6" id="KW-0812">Transmembrane</keyword>
<dbReference type="GO" id="GO:0045211">
    <property type="term" value="C:postsynaptic membrane"/>
    <property type="evidence" value="ECO:0007669"/>
    <property type="project" value="TreeGrafter"/>
</dbReference>
<evidence type="ECO:0000259" key="8">
    <source>
        <dbReference type="Pfam" id="PF13908"/>
    </source>
</evidence>
<dbReference type="GO" id="GO:0014069">
    <property type="term" value="C:postsynaptic density"/>
    <property type="evidence" value="ECO:0007669"/>
    <property type="project" value="TreeGrafter"/>
</dbReference>
<evidence type="ECO:0000256" key="5">
    <source>
        <dbReference type="SAM" id="MobiDB-lite"/>
    </source>
</evidence>
<feature type="chain" id="PRO_5025416041" evidence="7">
    <location>
        <begin position="18"/>
        <end position="577"/>
    </location>
</feature>
<feature type="compositionally biased region" description="Basic and acidic residues" evidence="5">
    <location>
        <begin position="276"/>
        <end position="287"/>
    </location>
</feature>
<dbReference type="InterPro" id="IPR026910">
    <property type="entry name" value="Shisa"/>
</dbReference>
<keyword evidence="10" id="KW-1185">Reference proteome</keyword>
<evidence type="ECO:0000256" key="3">
    <source>
        <dbReference type="ARBA" id="ARBA00022989"/>
    </source>
</evidence>
<feature type="compositionally biased region" description="Gly residues" evidence="5">
    <location>
        <begin position="555"/>
        <end position="565"/>
    </location>
</feature>
<evidence type="ECO:0000313" key="9">
    <source>
        <dbReference type="Ensembl" id="ENSSRHP00000038894.1"/>
    </source>
</evidence>
<dbReference type="GO" id="GO:0032591">
    <property type="term" value="C:dendritic spine membrane"/>
    <property type="evidence" value="ECO:0007669"/>
    <property type="project" value="TreeGrafter"/>
</dbReference>
<evidence type="ECO:0000256" key="4">
    <source>
        <dbReference type="ARBA" id="ARBA00023136"/>
    </source>
</evidence>
<dbReference type="Ensembl" id="ENSSRHT00000040005.1">
    <property type="protein sequence ID" value="ENSSRHP00000038894.1"/>
    <property type="gene ID" value="ENSSRHG00000019817.1"/>
</dbReference>
<dbReference type="Proteomes" id="UP000472270">
    <property type="component" value="Unassembled WGS sequence"/>
</dbReference>
<sequence length="577" mass="63543">MPPAALLLFFLFGPVVSTVTITSERSSMNGGPVLLLLRGRGRKFPQPDVRGKEAAAMAAEPEAAEVPPRPLPQIMLPRNVTVDALKPPLGAAQVAPPPRRLVDVDVCQGYYDVMGQFDNTFNCTKGTYIYCCGTCHYRFCCEHQRNRLDQDSCTNYRSPDWAVTAGPITQPPVRHDPDFDPLQQQNNNTAYVIGGVISFTMAMAIGVKVAFYKLSRRPRNRDINMPRALVDILRHQSSPVQQGKRNNSTVLTTATSSEGTQGRTSKNFYTPVLQSKDNRSESISPTHERTLLSSKHNNSGYHPSFSHSFHNLAQLPPSYETVMKPELNRYSSLKRLGECASEKESVARGTLPLNTSRTRIHVPTSTPNPYPLPQTPYNPTFDTMSKPPRRVMSQDQLLALGEGNTLSRLSKNQQHQYYKPMTTSKSSNTQTLRKSHERLLVSPDRLEERLMGDYGGMGPTMSRLTHHQKAQSQQNVCVTPLLDRHHMIKMNSHPTSGREQDHTVATMSSGHGAGTLGWGEVHGSGGGPGVMAHSARRMAFATKRQNTIEQLHFLPGGGAAGGGGQALRTGSKNEVTV</sequence>
<dbReference type="GO" id="GO:0048172">
    <property type="term" value="P:regulation of short-term neuronal synaptic plasticity"/>
    <property type="evidence" value="ECO:0007669"/>
    <property type="project" value="TreeGrafter"/>
</dbReference>
<feature type="domain" description="Shisa N-terminal" evidence="8">
    <location>
        <begin position="105"/>
        <end position="155"/>
    </location>
</feature>
<feature type="compositionally biased region" description="Polar residues" evidence="5">
    <location>
        <begin position="568"/>
        <end position="577"/>
    </location>
</feature>
<evidence type="ECO:0000256" key="1">
    <source>
        <dbReference type="ARBA" id="ARBA00004370"/>
    </source>
</evidence>